<evidence type="ECO:0000313" key="2">
    <source>
        <dbReference type="EMBL" id="KZC14305.1"/>
    </source>
</evidence>
<evidence type="ECO:0000313" key="3">
    <source>
        <dbReference type="Proteomes" id="UP000076502"/>
    </source>
</evidence>
<dbReference type="AlphaFoldDB" id="A0A154PQV9"/>
<sequence length="239" mass="26739">MGTRLRNLKKKTKGLGGKGKLTGKLIDELSIYYGLAIRRNHHSVEKMRNEIYATLDHKLSTDDEPKHDKCPRGENSWCSWQKAQATGSDHTHKPPLSQEVYEAISPIYDELSRDELLSRCIGGFTQNSNESFNATVWSMAPKSTSSGKHVLDTAVYISAGIYNDGLSTIMRLMQNLDMTIGPNCYNFCVETDKRRIDFSERSLSDAAKKARTSLKPSRKVEKEANIDLDGQMYGAGIAD</sequence>
<keyword evidence="3" id="KW-1185">Reference proteome</keyword>
<proteinExistence type="predicted"/>
<name>A0A154PQV9_DUFNO</name>
<dbReference type="InterPro" id="IPR049012">
    <property type="entry name" value="Mutator_transp_dom"/>
</dbReference>
<reference evidence="2 3" key="1">
    <citation type="submission" date="2015-07" db="EMBL/GenBank/DDBJ databases">
        <title>The genome of Dufourea novaeangliae.</title>
        <authorList>
            <person name="Pan H."/>
            <person name="Kapheim K."/>
        </authorList>
    </citation>
    <scope>NUCLEOTIDE SEQUENCE [LARGE SCALE GENOMIC DNA]</scope>
    <source>
        <strain evidence="2">0120121106</strain>
        <tissue evidence="2">Whole body</tissue>
    </source>
</reference>
<dbReference type="EMBL" id="KQ435059">
    <property type="protein sequence ID" value="KZC14305.1"/>
    <property type="molecule type" value="Genomic_DNA"/>
</dbReference>
<organism evidence="2 3">
    <name type="scientific">Dufourea novaeangliae</name>
    <name type="common">Sweat bee</name>
    <dbReference type="NCBI Taxonomy" id="178035"/>
    <lineage>
        <taxon>Eukaryota</taxon>
        <taxon>Metazoa</taxon>
        <taxon>Ecdysozoa</taxon>
        <taxon>Arthropoda</taxon>
        <taxon>Hexapoda</taxon>
        <taxon>Insecta</taxon>
        <taxon>Pterygota</taxon>
        <taxon>Neoptera</taxon>
        <taxon>Endopterygota</taxon>
        <taxon>Hymenoptera</taxon>
        <taxon>Apocrita</taxon>
        <taxon>Aculeata</taxon>
        <taxon>Apoidea</taxon>
        <taxon>Anthophila</taxon>
        <taxon>Halictidae</taxon>
        <taxon>Rophitinae</taxon>
        <taxon>Dufourea</taxon>
    </lineage>
</organism>
<dbReference type="Pfam" id="PF20700">
    <property type="entry name" value="Mutator"/>
    <property type="match status" value="1"/>
</dbReference>
<gene>
    <name evidence="2" type="ORF">WN55_06832</name>
</gene>
<dbReference type="OrthoDB" id="10060618at2759"/>
<dbReference type="Proteomes" id="UP000076502">
    <property type="component" value="Unassembled WGS sequence"/>
</dbReference>
<evidence type="ECO:0000259" key="1">
    <source>
        <dbReference type="Pfam" id="PF20700"/>
    </source>
</evidence>
<accession>A0A154PQV9</accession>
<feature type="domain" description="Mutator-like transposase" evidence="1">
    <location>
        <begin position="1"/>
        <end position="78"/>
    </location>
</feature>
<protein>
    <recommendedName>
        <fullName evidence="1">Mutator-like transposase domain-containing protein</fullName>
    </recommendedName>
</protein>